<feature type="region of interest" description="Disordered" evidence="1">
    <location>
        <begin position="76"/>
        <end position="160"/>
    </location>
</feature>
<feature type="compositionally biased region" description="Polar residues" evidence="1">
    <location>
        <begin position="49"/>
        <end position="58"/>
    </location>
</feature>
<dbReference type="OrthoDB" id="1938591at2759"/>
<reference evidence="2 3" key="1">
    <citation type="submission" date="2015-07" db="EMBL/GenBank/DDBJ databases">
        <title>The genome of the fungus Escovopsis weberi, a specialized disease agent of ant agriculture.</title>
        <authorList>
            <person name="de Man T.J."/>
            <person name="Stajich J.E."/>
            <person name="Kubicek C.P."/>
            <person name="Chenthamara K."/>
            <person name="Atanasova L."/>
            <person name="Druzhinina I.S."/>
            <person name="Birnbaum S."/>
            <person name="Barribeau S.M."/>
            <person name="Teiling C."/>
            <person name="Suen G."/>
            <person name="Currie C."/>
            <person name="Gerardo N.M."/>
        </authorList>
    </citation>
    <scope>NUCLEOTIDE SEQUENCE [LARGE SCALE GENOMIC DNA]</scope>
</reference>
<sequence length="160" mass="17261">MSAWMNDAVQNHNGNGFPHINDPNATGTIMDPSAFMTNPTQFNPPAQFANPQQMNAMQNGPMRHASPSNYQTAAYQTNPVIPSKRPRPHEDGITSSPRQSQGMLPTSRSETPQQNFAAFQPGSAMAQQNSVQFSHLQANGSANASPSPIMGSQMRPGSPR</sequence>
<dbReference type="Proteomes" id="UP000053831">
    <property type="component" value="Unassembled WGS sequence"/>
</dbReference>
<feature type="compositionally biased region" description="Polar residues" evidence="1">
    <location>
        <begin position="93"/>
        <end position="117"/>
    </location>
</feature>
<feature type="compositionally biased region" description="Polar residues" evidence="1">
    <location>
        <begin position="125"/>
        <end position="146"/>
    </location>
</feature>
<protein>
    <submittedName>
        <fullName evidence="2">Uncharacterized protein</fullName>
    </submittedName>
</protein>
<dbReference type="AlphaFoldDB" id="A0A0M8MSY4"/>
<keyword evidence="3" id="KW-1185">Reference proteome</keyword>
<proteinExistence type="predicted"/>
<accession>A0A0M8MSY4</accession>
<name>A0A0M8MSY4_ESCWE</name>
<evidence type="ECO:0000313" key="2">
    <source>
        <dbReference type="EMBL" id="KOS17808.1"/>
    </source>
</evidence>
<gene>
    <name evidence="2" type="ORF">ESCO_002716</name>
</gene>
<feature type="region of interest" description="Disordered" evidence="1">
    <location>
        <begin position="49"/>
        <end position="68"/>
    </location>
</feature>
<comment type="caution">
    <text evidence="2">The sequence shown here is derived from an EMBL/GenBank/DDBJ whole genome shotgun (WGS) entry which is preliminary data.</text>
</comment>
<dbReference type="EMBL" id="LGSR01000022">
    <property type="protein sequence ID" value="KOS17808.1"/>
    <property type="molecule type" value="Genomic_DNA"/>
</dbReference>
<evidence type="ECO:0000313" key="3">
    <source>
        <dbReference type="Proteomes" id="UP000053831"/>
    </source>
</evidence>
<dbReference type="STRING" id="150374.A0A0M8MSY4"/>
<organism evidence="2 3">
    <name type="scientific">Escovopsis weberi</name>
    <dbReference type="NCBI Taxonomy" id="150374"/>
    <lineage>
        <taxon>Eukaryota</taxon>
        <taxon>Fungi</taxon>
        <taxon>Dikarya</taxon>
        <taxon>Ascomycota</taxon>
        <taxon>Pezizomycotina</taxon>
        <taxon>Sordariomycetes</taxon>
        <taxon>Hypocreomycetidae</taxon>
        <taxon>Hypocreales</taxon>
        <taxon>Hypocreaceae</taxon>
        <taxon>Escovopsis</taxon>
    </lineage>
</organism>
<evidence type="ECO:0000256" key="1">
    <source>
        <dbReference type="SAM" id="MobiDB-lite"/>
    </source>
</evidence>